<evidence type="ECO:0000313" key="2">
    <source>
        <dbReference type="Proteomes" id="UP001164286"/>
    </source>
</evidence>
<organism evidence="1 2">
    <name type="scientific">Dioszegia hungarica</name>
    <dbReference type="NCBI Taxonomy" id="4972"/>
    <lineage>
        <taxon>Eukaryota</taxon>
        <taxon>Fungi</taxon>
        <taxon>Dikarya</taxon>
        <taxon>Basidiomycota</taxon>
        <taxon>Agaricomycotina</taxon>
        <taxon>Tremellomycetes</taxon>
        <taxon>Tremellales</taxon>
        <taxon>Bulleribasidiaceae</taxon>
        <taxon>Dioszegia</taxon>
    </lineage>
</organism>
<dbReference type="RefSeq" id="XP_052944321.1">
    <property type="nucleotide sequence ID" value="XM_053085725.1"/>
</dbReference>
<comment type="caution">
    <text evidence="1">The sequence shown here is derived from an EMBL/GenBank/DDBJ whole genome shotgun (WGS) entry which is preliminary data.</text>
</comment>
<sequence length="429" mass="47638">MPDSAPTVLILGGITTLARPLALYFLNSSPPLASFVRIADRFTISPPSTYLDRPFRELLQTDQLEYQQINLSNVARHAELLTHETKGFDVVYDLTGEMGFDKSEITQISNTHSLALSLATSALEPAVRPKAYIRLTYSYYEMKSLASSSAGHTESADLKPDGVRGRWWHETLRGLGALREKGLNVGVIRAGAWYGPGMWGGEVVPRLVAGQVYQYLKEEMKFLYNSDLRINTIHTTDLAQSLHLLSLYLLKPNPALVKIPFSFPPPPASSFLLKDKRSSVSDVWKTTPLVVNPDVEVSLPLFNVVDSANSTQGDLGKAVAEVWGIKYGFLNATMAMLVQQFAKTDFTEMIEDVNEMHVEAWSKMLAASDPPIESTPITPFLDEHAFRKMAICLDGSRARLLLGFKPAHPRVEVAELRAIVKGFQEEGIW</sequence>
<proteinExistence type="predicted"/>
<dbReference type="AlphaFoldDB" id="A0AA38LU80"/>
<dbReference type="Gene3D" id="3.40.50.720">
    <property type="entry name" value="NAD(P)-binding Rossmann-like Domain"/>
    <property type="match status" value="1"/>
</dbReference>
<evidence type="ECO:0008006" key="3">
    <source>
        <dbReference type="Google" id="ProtNLM"/>
    </source>
</evidence>
<dbReference type="InterPro" id="IPR050177">
    <property type="entry name" value="Lipid_A_modif_metabolic_enz"/>
</dbReference>
<dbReference type="PANTHER" id="PTHR43245">
    <property type="entry name" value="BIFUNCTIONAL POLYMYXIN RESISTANCE PROTEIN ARNA"/>
    <property type="match status" value="1"/>
</dbReference>
<name>A0AA38LU80_9TREE</name>
<dbReference type="GeneID" id="77724926"/>
<evidence type="ECO:0000313" key="1">
    <source>
        <dbReference type="EMBL" id="KAI9634544.1"/>
    </source>
</evidence>
<keyword evidence="2" id="KW-1185">Reference proteome</keyword>
<gene>
    <name evidence="1" type="ORF">MKK02DRAFT_17040</name>
</gene>
<dbReference type="Proteomes" id="UP001164286">
    <property type="component" value="Unassembled WGS sequence"/>
</dbReference>
<dbReference type="EMBL" id="JAKWFO010000007">
    <property type="protein sequence ID" value="KAI9634544.1"/>
    <property type="molecule type" value="Genomic_DNA"/>
</dbReference>
<protein>
    <recommendedName>
        <fullName evidence="3">NAD-dependent epimerase/dehydratase domain-containing protein</fullName>
    </recommendedName>
</protein>
<accession>A0AA38LU80</accession>
<dbReference type="PANTHER" id="PTHR43245:SF11">
    <property type="entry name" value="LD23561P"/>
    <property type="match status" value="1"/>
</dbReference>
<reference evidence="1" key="1">
    <citation type="journal article" date="2022" name="G3 (Bethesda)">
        <title>High quality genome of the basidiomycete yeast Dioszegia hungarica PDD-24b-2 isolated from cloud water.</title>
        <authorList>
            <person name="Jarrige D."/>
            <person name="Haridas S."/>
            <person name="Bleykasten-Grosshans C."/>
            <person name="Joly M."/>
            <person name="Nadalig T."/>
            <person name="Sancelme M."/>
            <person name="Vuilleumier S."/>
            <person name="Grigoriev I.V."/>
            <person name="Amato P."/>
            <person name="Bringel F."/>
        </authorList>
    </citation>
    <scope>NUCLEOTIDE SEQUENCE</scope>
    <source>
        <strain evidence="1">PDD-24b-2</strain>
    </source>
</reference>
<dbReference type="InterPro" id="IPR036291">
    <property type="entry name" value="NAD(P)-bd_dom_sf"/>
</dbReference>
<dbReference type="SUPFAM" id="SSF51735">
    <property type="entry name" value="NAD(P)-binding Rossmann-fold domains"/>
    <property type="match status" value="1"/>
</dbReference>